<dbReference type="OrthoDB" id="4560943at2"/>
<evidence type="ECO:0000259" key="2">
    <source>
        <dbReference type="Pfam" id="PF18064"/>
    </source>
</evidence>
<feature type="compositionally biased region" description="Low complexity" evidence="1">
    <location>
        <begin position="25"/>
        <end position="34"/>
    </location>
</feature>
<organism evidence="3 4">
    <name type="scientific">Georgenia satyanarayanai</name>
    <dbReference type="NCBI Taxonomy" id="860221"/>
    <lineage>
        <taxon>Bacteria</taxon>
        <taxon>Bacillati</taxon>
        <taxon>Actinomycetota</taxon>
        <taxon>Actinomycetes</taxon>
        <taxon>Micrococcales</taxon>
        <taxon>Bogoriellaceae</taxon>
        <taxon>Georgenia</taxon>
    </lineage>
</organism>
<name>A0A2Y9C0V7_9MICO</name>
<dbReference type="Gene3D" id="6.10.180.30">
    <property type="match status" value="1"/>
</dbReference>
<dbReference type="InterPro" id="IPR040851">
    <property type="entry name" value="ParB-like_C"/>
</dbReference>
<dbReference type="Proteomes" id="UP000250222">
    <property type="component" value="Unassembled WGS sequence"/>
</dbReference>
<feature type="compositionally biased region" description="Low complexity" evidence="1">
    <location>
        <begin position="43"/>
        <end position="53"/>
    </location>
</feature>
<evidence type="ECO:0000313" key="3">
    <source>
        <dbReference type="EMBL" id="SSA46942.1"/>
    </source>
</evidence>
<evidence type="ECO:0000313" key="4">
    <source>
        <dbReference type="Proteomes" id="UP000250222"/>
    </source>
</evidence>
<evidence type="ECO:0000256" key="1">
    <source>
        <dbReference type="SAM" id="MobiDB-lite"/>
    </source>
</evidence>
<sequence length="132" mass="14047">MSRPTPRKTSLARLSPTDPPPPAASAPGPEVAAPAAPPPPGAGPVAAPAGQPAGEKRKYRHKVSFYQDEDDTARVRAAILHTNHIEGPRSLSEFINHAVMAEVERLERKHNAGQPWPGVGARELPQGRPMGH</sequence>
<feature type="region of interest" description="Disordered" evidence="1">
    <location>
        <begin position="1"/>
        <end position="60"/>
    </location>
</feature>
<feature type="domain" description="ParB-like C-terminal" evidence="2">
    <location>
        <begin position="70"/>
        <end position="116"/>
    </location>
</feature>
<dbReference type="RefSeq" id="WP_110853788.1">
    <property type="nucleotide sequence ID" value="NZ_QKLZ01000019.1"/>
</dbReference>
<proteinExistence type="predicted"/>
<feature type="region of interest" description="Disordered" evidence="1">
    <location>
        <begin position="109"/>
        <end position="132"/>
    </location>
</feature>
<protein>
    <recommendedName>
        <fullName evidence="2">ParB-like C-terminal domain-containing protein</fullName>
    </recommendedName>
</protein>
<dbReference type="AlphaFoldDB" id="A0A2Y9C0V7"/>
<dbReference type="Pfam" id="PF18064">
    <property type="entry name" value="CB_ParB_C"/>
    <property type="match status" value="1"/>
</dbReference>
<accession>A0A2Y9C0V7</accession>
<gene>
    <name evidence="3" type="ORF">SAMN05216184_11947</name>
</gene>
<keyword evidence="4" id="KW-1185">Reference proteome</keyword>
<reference evidence="3 4" key="1">
    <citation type="submission" date="2016-10" db="EMBL/GenBank/DDBJ databases">
        <authorList>
            <person name="Cai Z."/>
        </authorList>
    </citation>
    <scope>NUCLEOTIDE SEQUENCE [LARGE SCALE GENOMIC DNA]</scope>
    <source>
        <strain evidence="3 4">CGMCC 1.10826</strain>
    </source>
</reference>
<dbReference type="EMBL" id="UETB01000019">
    <property type="protein sequence ID" value="SSA46942.1"/>
    <property type="molecule type" value="Genomic_DNA"/>
</dbReference>